<dbReference type="Pfam" id="PF11376">
    <property type="entry name" value="DUF3179"/>
    <property type="match status" value="1"/>
</dbReference>
<dbReference type="PROSITE" id="PS51257">
    <property type="entry name" value="PROKAR_LIPOPROTEIN"/>
    <property type="match status" value="1"/>
</dbReference>
<reference evidence="2" key="1">
    <citation type="journal article" date="2020" name="mSystems">
        <title>Genome- and Community-Level Interaction Insights into Carbon Utilization and Element Cycling Functions of Hydrothermarchaeota in Hydrothermal Sediment.</title>
        <authorList>
            <person name="Zhou Z."/>
            <person name="Liu Y."/>
            <person name="Xu W."/>
            <person name="Pan J."/>
            <person name="Luo Z.H."/>
            <person name="Li M."/>
        </authorList>
    </citation>
    <scope>NUCLEOTIDE SEQUENCE [LARGE SCALE GENOMIC DNA]</scope>
    <source>
        <strain evidence="2">SpSt-289</strain>
    </source>
</reference>
<proteinExistence type="predicted"/>
<feature type="chain" id="PRO_5028349773" evidence="1">
    <location>
        <begin position="21"/>
        <end position="412"/>
    </location>
</feature>
<name>A0A7C1FH51_9CHLR</name>
<evidence type="ECO:0000256" key="1">
    <source>
        <dbReference type="SAM" id="SignalP"/>
    </source>
</evidence>
<organism evidence="2">
    <name type="scientific">Caldilinea aerophila</name>
    <dbReference type="NCBI Taxonomy" id="133453"/>
    <lineage>
        <taxon>Bacteria</taxon>
        <taxon>Bacillati</taxon>
        <taxon>Chloroflexota</taxon>
        <taxon>Caldilineae</taxon>
        <taxon>Caldilineales</taxon>
        <taxon>Caldilineaceae</taxon>
        <taxon>Caldilinea</taxon>
    </lineage>
</organism>
<protein>
    <submittedName>
        <fullName evidence="2">DUF3179 domain-containing protein</fullName>
    </submittedName>
</protein>
<feature type="signal peptide" evidence="1">
    <location>
        <begin position="1"/>
        <end position="20"/>
    </location>
</feature>
<evidence type="ECO:0000313" key="2">
    <source>
        <dbReference type="EMBL" id="HDX32657.1"/>
    </source>
</evidence>
<accession>A0A7C1FH51</accession>
<keyword evidence="1" id="KW-0732">Signal</keyword>
<dbReference type="InterPro" id="IPR021516">
    <property type="entry name" value="DUF3179"/>
</dbReference>
<sequence length="412" mass="44419">MNKQLLCTGMVLLVMIGLGAGCATFTPVPSETPAASSAAPIDQVEKLTAASVYEGTEVELLPPSPPPFSTVGWSTDFSRRTVAWEEIISGGPPKDGIPAIDAPTFESVEAAAAWLSERDPVILFAEGADVRAYPLAILIWHEIVNDTVGGRPVAVTFCPLCNASIVFDRTLGDRVLDFGTTGKLRNSDLIMYDRQTESWWQQFTGQGIVGQFAGKQLAFLPSQVISFADFAAEFPDAQVLARPGFSRSYGTNPYTNYDSSTRPFLFYGKLDDRLPATERIVGVVVAGAVKAYPFTAVTAAGAIHDELAGVPLVVLHKPGTASALDSRAISEGRDIGSVAVFDRRVDGRTLTFVANGNGTYTDQETGSTWNILGEAITGELKGKRLIQQLAFDHFWFAWAAFHPQTLLYEASR</sequence>
<dbReference type="AlphaFoldDB" id="A0A7C1FH51"/>
<gene>
    <name evidence="2" type="ORF">ENQ20_14395</name>
</gene>
<dbReference type="EMBL" id="DSMG01000148">
    <property type="protein sequence ID" value="HDX32657.1"/>
    <property type="molecule type" value="Genomic_DNA"/>
</dbReference>
<comment type="caution">
    <text evidence="2">The sequence shown here is derived from an EMBL/GenBank/DDBJ whole genome shotgun (WGS) entry which is preliminary data.</text>
</comment>